<dbReference type="PANTHER" id="PTHR12430">
    <property type="entry name" value="MITOCHONDRIAL IMPORT RECEPTOR SUBUNIT TOM20"/>
    <property type="match status" value="1"/>
</dbReference>
<organism evidence="11 12">
    <name type="scientific">Orchesella dallaii</name>
    <dbReference type="NCBI Taxonomy" id="48710"/>
    <lineage>
        <taxon>Eukaryota</taxon>
        <taxon>Metazoa</taxon>
        <taxon>Ecdysozoa</taxon>
        <taxon>Arthropoda</taxon>
        <taxon>Hexapoda</taxon>
        <taxon>Collembola</taxon>
        <taxon>Entomobryomorpha</taxon>
        <taxon>Entomobryoidea</taxon>
        <taxon>Orchesellidae</taxon>
        <taxon>Orchesellinae</taxon>
        <taxon>Orchesella</taxon>
    </lineage>
</organism>
<evidence type="ECO:0000256" key="10">
    <source>
        <dbReference type="SAM" id="Phobius"/>
    </source>
</evidence>
<sequence>MLNLTKSAWGIAAAGLSGLLIVGYCIYFDQKRRNDPNFKKKLRERRKQKRLTKSTAGSNMPDLRDQEAVQKFFLAEVQLGEDLLSQGDVEGAVEHLGSAIAVCGHPQQLLQILQQTLPPQVFHRLLQRLPMIGQAVRTRQMERYGDEEKTNPMMSASEGPMITIGMGAPGISLGGGGAQPSVLAVDDELE</sequence>
<evidence type="ECO:0000256" key="3">
    <source>
        <dbReference type="ARBA" id="ARBA00022448"/>
    </source>
</evidence>
<dbReference type="InterPro" id="IPR022422">
    <property type="entry name" value="MAS20_rcpt_metazoan"/>
</dbReference>
<evidence type="ECO:0000256" key="2">
    <source>
        <dbReference type="ARBA" id="ARBA00005792"/>
    </source>
</evidence>
<gene>
    <name evidence="11" type="ORF">ODALV1_LOCUS14811</name>
</gene>
<comment type="similarity">
    <text evidence="2">Belongs to the Tom20 family.</text>
</comment>
<keyword evidence="7 10" id="KW-1133">Transmembrane helix</keyword>
<dbReference type="PRINTS" id="PR00351">
    <property type="entry name" value="OM20RECEPTOR"/>
</dbReference>
<evidence type="ECO:0000256" key="9">
    <source>
        <dbReference type="ARBA" id="ARBA00023136"/>
    </source>
</evidence>
<accession>A0ABP1QT03</accession>
<keyword evidence="12" id="KW-1185">Reference proteome</keyword>
<keyword evidence="9 10" id="KW-0472">Membrane</keyword>
<dbReference type="SUPFAM" id="SSF47157">
    <property type="entry name" value="Mitochondrial import receptor subunit Tom20"/>
    <property type="match status" value="1"/>
</dbReference>
<comment type="caution">
    <text evidence="11">The sequence shown here is derived from an EMBL/GenBank/DDBJ whole genome shotgun (WGS) entry which is preliminary data.</text>
</comment>
<evidence type="ECO:0000313" key="11">
    <source>
        <dbReference type="EMBL" id="CAL8111188.1"/>
    </source>
</evidence>
<name>A0ABP1QT03_9HEXA</name>
<dbReference type="Gene3D" id="1.20.960.10">
    <property type="entry name" value="Mitochondrial outer membrane translocase complex, subunit Tom20 domain"/>
    <property type="match status" value="1"/>
</dbReference>
<evidence type="ECO:0000256" key="1">
    <source>
        <dbReference type="ARBA" id="ARBA00004572"/>
    </source>
</evidence>
<evidence type="ECO:0000256" key="8">
    <source>
        <dbReference type="ARBA" id="ARBA00023128"/>
    </source>
</evidence>
<keyword evidence="3" id="KW-0813">Transport</keyword>
<evidence type="ECO:0000256" key="4">
    <source>
        <dbReference type="ARBA" id="ARBA00022692"/>
    </source>
</evidence>
<feature type="transmembrane region" description="Helical" evidence="10">
    <location>
        <begin position="6"/>
        <end position="27"/>
    </location>
</feature>
<evidence type="ECO:0000256" key="6">
    <source>
        <dbReference type="ARBA" id="ARBA00022927"/>
    </source>
</evidence>
<keyword evidence="4 10" id="KW-0812">Transmembrane</keyword>
<keyword evidence="5" id="KW-1000">Mitochondrion outer membrane</keyword>
<evidence type="ECO:0000313" key="12">
    <source>
        <dbReference type="Proteomes" id="UP001642540"/>
    </source>
</evidence>
<dbReference type="EMBL" id="CAXLJM020000046">
    <property type="protein sequence ID" value="CAL8111188.1"/>
    <property type="molecule type" value="Genomic_DNA"/>
</dbReference>
<keyword evidence="6" id="KW-0653">Protein transport</keyword>
<comment type="subcellular location">
    <subcellularLocation>
        <location evidence="1">Mitochondrion outer membrane</location>
        <topology evidence="1">Single-pass membrane protein</topology>
    </subcellularLocation>
</comment>
<dbReference type="InterPro" id="IPR002056">
    <property type="entry name" value="MAS20"/>
</dbReference>
<dbReference type="PRINTS" id="PR01989">
    <property type="entry name" value="EUOM20RECPTR"/>
</dbReference>
<reference evidence="11 12" key="1">
    <citation type="submission" date="2024-08" db="EMBL/GenBank/DDBJ databases">
        <authorList>
            <person name="Cucini C."/>
            <person name="Frati F."/>
        </authorList>
    </citation>
    <scope>NUCLEOTIDE SEQUENCE [LARGE SCALE GENOMIC DNA]</scope>
</reference>
<evidence type="ECO:0000256" key="5">
    <source>
        <dbReference type="ARBA" id="ARBA00022787"/>
    </source>
</evidence>
<proteinExistence type="inferred from homology"/>
<dbReference type="PANTHER" id="PTHR12430:SF0">
    <property type="entry name" value="TRANSLOCASE OF OUTER MITOCHONDRIAL MEMBRANE 20"/>
    <property type="match status" value="1"/>
</dbReference>
<dbReference type="InterPro" id="IPR023392">
    <property type="entry name" value="Tom20_dom_sf"/>
</dbReference>
<dbReference type="Pfam" id="PF02064">
    <property type="entry name" value="MAS20"/>
    <property type="match status" value="1"/>
</dbReference>
<evidence type="ECO:0000256" key="7">
    <source>
        <dbReference type="ARBA" id="ARBA00022989"/>
    </source>
</evidence>
<protein>
    <recommendedName>
        <fullName evidence="13">Mitochondrial import receptor subunit TOM20</fullName>
    </recommendedName>
</protein>
<evidence type="ECO:0008006" key="13">
    <source>
        <dbReference type="Google" id="ProtNLM"/>
    </source>
</evidence>
<keyword evidence="8" id="KW-0496">Mitochondrion</keyword>
<dbReference type="Proteomes" id="UP001642540">
    <property type="component" value="Unassembled WGS sequence"/>
</dbReference>